<dbReference type="Proteomes" id="UP000238430">
    <property type="component" value="Unassembled WGS sequence"/>
</dbReference>
<proteinExistence type="predicted"/>
<dbReference type="EMBL" id="PXOT01000015">
    <property type="protein sequence ID" value="PSG93522.1"/>
    <property type="molecule type" value="Genomic_DNA"/>
</dbReference>
<feature type="chain" id="PRO_5015654677" description="Outer membrane lipoprotein carrier protein LolA" evidence="1">
    <location>
        <begin position="20"/>
        <end position="189"/>
    </location>
</feature>
<sequence length="189" mass="22205">MKKLIFLPLIFFTVLQLSAQNKYEQESKISFTNVPEKARLFVSKIIQSKKVKWYKEQSNNGISFEAKSKFKGKKYSIEFDTNGTIEDIEIEKKWNDLPKTIQQNIINSLQNTFIKHKIRKIQIQFSAEEKDLINYFKDNVNNNITVKYEIVVKGKSDSGKHLFELLFNHKGQLEATSKIVFRNTDNIEF</sequence>
<accession>A0A2T1NKZ2</accession>
<dbReference type="RefSeq" id="WP_106677021.1">
    <property type="nucleotide sequence ID" value="NZ_JACHWV010000001.1"/>
</dbReference>
<organism evidence="2 3">
    <name type="scientific">Mesoflavibacter zeaxanthinifaciens subsp. sabulilitoris</name>
    <dbReference type="NCBI Taxonomy" id="1520893"/>
    <lineage>
        <taxon>Bacteria</taxon>
        <taxon>Pseudomonadati</taxon>
        <taxon>Bacteroidota</taxon>
        <taxon>Flavobacteriia</taxon>
        <taxon>Flavobacteriales</taxon>
        <taxon>Flavobacteriaceae</taxon>
        <taxon>Mesoflavibacter</taxon>
    </lineage>
</organism>
<feature type="signal peptide" evidence="1">
    <location>
        <begin position="1"/>
        <end position="19"/>
    </location>
</feature>
<dbReference type="SUPFAM" id="SSF160574">
    <property type="entry name" value="BT0923-like"/>
    <property type="match status" value="1"/>
</dbReference>
<comment type="caution">
    <text evidence="2">The sequence shown here is derived from an EMBL/GenBank/DDBJ whole genome shotgun (WGS) entry which is preliminary data.</text>
</comment>
<dbReference type="OrthoDB" id="943438at2"/>
<keyword evidence="3" id="KW-1185">Reference proteome</keyword>
<evidence type="ECO:0000256" key="1">
    <source>
        <dbReference type="SAM" id="SignalP"/>
    </source>
</evidence>
<protein>
    <recommendedName>
        <fullName evidence="4">Outer membrane lipoprotein carrier protein LolA</fullName>
    </recommendedName>
</protein>
<dbReference type="Gene3D" id="3.40.1420.30">
    <property type="match status" value="1"/>
</dbReference>
<gene>
    <name evidence="2" type="ORF">C7H61_03145</name>
</gene>
<name>A0A2T1NKZ2_9FLAO</name>
<dbReference type="AlphaFoldDB" id="A0A2T1NKZ2"/>
<evidence type="ECO:0000313" key="2">
    <source>
        <dbReference type="EMBL" id="PSG93522.1"/>
    </source>
</evidence>
<keyword evidence="1" id="KW-0732">Signal</keyword>
<reference evidence="2 3" key="1">
    <citation type="submission" date="2018-03" db="EMBL/GenBank/DDBJ databases">
        <title>Mesoflavibacter sp. HG37 and Mesoflavibacter sp. HG96 sp.nov., two marine bacteria isolated from seawater of Western Pacific Ocean.</title>
        <authorList>
            <person name="Cheng H."/>
            <person name="Wu Y.-H."/>
            <person name="Guo L.-L."/>
            <person name="Xu X.-W."/>
        </authorList>
    </citation>
    <scope>NUCLEOTIDE SEQUENCE [LARGE SCALE GENOMIC DNA]</scope>
    <source>
        <strain evidence="2 3">KCTC 42117</strain>
    </source>
</reference>
<evidence type="ECO:0000313" key="3">
    <source>
        <dbReference type="Proteomes" id="UP000238430"/>
    </source>
</evidence>
<evidence type="ECO:0008006" key="4">
    <source>
        <dbReference type="Google" id="ProtNLM"/>
    </source>
</evidence>